<dbReference type="AlphaFoldDB" id="A0A0E0J6T1"/>
<evidence type="ECO:0000313" key="1">
    <source>
        <dbReference type="EnsemblPlants" id="ONIVA12G02770.1"/>
    </source>
</evidence>
<proteinExistence type="predicted"/>
<dbReference type="EnsemblPlants" id="ONIVA12G02770.1">
    <property type="protein sequence ID" value="ONIVA12G02770.1"/>
    <property type="gene ID" value="ONIVA12G02770"/>
</dbReference>
<reference evidence="1" key="2">
    <citation type="submission" date="2018-04" db="EMBL/GenBank/DDBJ databases">
        <title>OnivRS2 (Oryza nivara Reference Sequence Version 2).</title>
        <authorList>
            <person name="Zhang J."/>
            <person name="Kudrna D."/>
            <person name="Lee S."/>
            <person name="Talag J."/>
            <person name="Rajasekar S."/>
            <person name="Welchert J."/>
            <person name="Hsing Y.-I."/>
            <person name="Wing R.A."/>
        </authorList>
    </citation>
    <scope>NUCLEOTIDE SEQUENCE [LARGE SCALE GENOMIC DNA]</scope>
    <source>
        <strain evidence="1">SL10</strain>
    </source>
</reference>
<organism evidence="1">
    <name type="scientific">Oryza nivara</name>
    <name type="common">Indian wild rice</name>
    <name type="synonym">Oryza sativa f. spontanea</name>
    <dbReference type="NCBI Taxonomy" id="4536"/>
    <lineage>
        <taxon>Eukaryota</taxon>
        <taxon>Viridiplantae</taxon>
        <taxon>Streptophyta</taxon>
        <taxon>Embryophyta</taxon>
        <taxon>Tracheophyta</taxon>
        <taxon>Spermatophyta</taxon>
        <taxon>Magnoliopsida</taxon>
        <taxon>Liliopsida</taxon>
        <taxon>Poales</taxon>
        <taxon>Poaceae</taxon>
        <taxon>BOP clade</taxon>
        <taxon>Oryzoideae</taxon>
        <taxon>Oryzeae</taxon>
        <taxon>Oryzinae</taxon>
        <taxon>Oryza</taxon>
    </lineage>
</organism>
<keyword evidence="2" id="KW-1185">Reference proteome</keyword>
<reference evidence="1" key="1">
    <citation type="submission" date="2015-04" db="UniProtKB">
        <authorList>
            <consortium name="EnsemblPlants"/>
        </authorList>
    </citation>
    <scope>IDENTIFICATION</scope>
    <source>
        <strain evidence="1">SL10</strain>
    </source>
</reference>
<evidence type="ECO:0000313" key="2">
    <source>
        <dbReference type="Proteomes" id="UP000006591"/>
    </source>
</evidence>
<dbReference type="Gramene" id="ONIVA12G02770.1">
    <property type="protein sequence ID" value="ONIVA12G02770.1"/>
    <property type="gene ID" value="ONIVA12G02770"/>
</dbReference>
<name>A0A0E0J6T1_ORYNI</name>
<dbReference type="HOGENOM" id="CLU_2018994_0_0_1"/>
<dbReference type="Proteomes" id="UP000006591">
    <property type="component" value="Chromosome 12"/>
</dbReference>
<sequence>MTQKWLPSSAAAMHHPAIFSKHDMEVLQHMIAMPVIEGYVHIWQGYKDSWCWLSCNGNFKEAFLGSIIMKSQKEDTCSCWQMDGLTKYSGHSWLENNSRSCEPTTVTQSQILKSTVTQPDKLLALENQTPEYLIHKN</sequence>
<protein>
    <submittedName>
        <fullName evidence="1">Uncharacterized protein</fullName>
    </submittedName>
</protein>
<accession>A0A0E0J6T1</accession>